<accession>A0A6G1DQT7</accession>
<dbReference type="Pfam" id="PF03140">
    <property type="entry name" value="DUF247"/>
    <property type="match status" value="1"/>
</dbReference>
<evidence type="ECO:0000313" key="3">
    <source>
        <dbReference type="Proteomes" id="UP000479710"/>
    </source>
</evidence>
<keyword evidence="3" id="KW-1185">Reference proteome</keyword>
<proteinExistence type="predicted"/>
<keyword evidence="1" id="KW-0812">Transmembrane</keyword>
<keyword evidence="1" id="KW-1133">Transmembrane helix</keyword>
<feature type="transmembrane region" description="Helical" evidence="1">
    <location>
        <begin position="21"/>
        <end position="39"/>
    </location>
</feature>
<organism evidence="2 3">
    <name type="scientific">Oryza meyeriana var. granulata</name>
    <dbReference type="NCBI Taxonomy" id="110450"/>
    <lineage>
        <taxon>Eukaryota</taxon>
        <taxon>Viridiplantae</taxon>
        <taxon>Streptophyta</taxon>
        <taxon>Embryophyta</taxon>
        <taxon>Tracheophyta</taxon>
        <taxon>Spermatophyta</taxon>
        <taxon>Magnoliopsida</taxon>
        <taxon>Liliopsida</taxon>
        <taxon>Poales</taxon>
        <taxon>Poaceae</taxon>
        <taxon>BOP clade</taxon>
        <taxon>Oryzoideae</taxon>
        <taxon>Oryzeae</taxon>
        <taxon>Oryzinae</taxon>
        <taxon>Oryza</taxon>
        <taxon>Oryza meyeriana</taxon>
    </lineage>
</organism>
<keyword evidence="1" id="KW-0472">Membrane</keyword>
<evidence type="ECO:0000313" key="2">
    <source>
        <dbReference type="EMBL" id="KAF0914877.1"/>
    </source>
</evidence>
<reference evidence="2 3" key="1">
    <citation type="submission" date="2019-11" db="EMBL/GenBank/DDBJ databases">
        <title>Whole genome sequence of Oryza granulata.</title>
        <authorList>
            <person name="Li W."/>
        </authorList>
    </citation>
    <scope>NUCLEOTIDE SEQUENCE [LARGE SCALE GENOMIC DNA]</scope>
    <source>
        <strain evidence="3">cv. Menghai</strain>
        <tissue evidence="2">Leaf</tissue>
    </source>
</reference>
<protein>
    <submittedName>
        <fullName evidence="2">Uncharacterized protein</fullName>
    </submittedName>
</protein>
<dbReference type="AlphaFoldDB" id="A0A6G1DQT7"/>
<gene>
    <name evidence="2" type="ORF">E2562_032797</name>
</gene>
<comment type="caution">
    <text evidence="2">The sequence shown here is derived from an EMBL/GenBank/DDBJ whole genome shotgun (WGS) entry which is preliminary data.</text>
</comment>
<feature type="transmembrane region" description="Helical" evidence="1">
    <location>
        <begin position="63"/>
        <end position="82"/>
    </location>
</feature>
<dbReference type="Proteomes" id="UP000479710">
    <property type="component" value="Unassembled WGS sequence"/>
</dbReference>
<evidence type="ECO:0000256" key="1">
    <source>
        <dbReference type="SAM" id="Phobius"/>
    </source>
</evidence>
<sequence length="135" mass="15429">MAALEACTGTLTVAAEQGRHFLFNGFVISSYLSVLAILMDKEEDVHELRAEHIVHSFFSDQEILAFFMGLARHLHLGLRYFAMIQKKEDYKNDRRVFIVVHRFLYHNLTIIVKILSIASVLVGIFKAILSVKHPS</sequence>
<feature type="transmembrane region" description="Helical" evidence="1">
    <location>
        <begin position="103"/>
        <end position="129"/>
    </location>
</feature>
<dbReference type="EMBL" id="SPHZ02000006">
    <property type="protein sequence ID" value="KAF0914877.1"/>
    <property type="molecule type" value="Genomic_DNA"/>
</dbReference>
<dbReference type="OrthoDB" id="686779at2759"/>
<name>A0A6G1DQT7_9ORYZ</name>
<dbReference type="InterPro" id="IPR004158">
    <property type="entry name" value="DUF247_pln"/>
</dbReference>